<evidence type="ECO:0000313" key="1">
    <source>
        <dbReference type="EMBL" id="KAJ0178953.1"/>
    </source>
</evidence>
<gene>
    <name evidence="1" type="ORF">K1T71_005728</name>
</gene>
<proteinExistence type="predicted"/>
<dbReference type="EMBL" id="CM034395">
    <property type="protein sequence ID" value="KAJ0178953.1"/>
    <property type="molecule type" value="Genomic_DNA"/>
</dbReference>
<evidence type="ECO:0000313" key="2">
    <source>
        <dbReference type="Proteomes" id="UP000824533"/>
    </source>
</evidence>
<dbReference type="Proteomes" id="UP000824533">
    <property type="component" value="Linkage Group LG09"/>
</dbReference>
<sequence length="502" mass="57422">MVVNIIIAGESKCEIFAQICLVADHLVKNLPNFCYKRIEKPVLEYRPWLCKINQKNGWHHVGSPLVWKELLMQGSKPVYIGCASEFLDYCHSYYGFESFLSTERFKGLVENMRQLEMKLNKESFITTDQGTKEPEQKNDFVISISGAGNPLTMYIISGLLEMTYNEKNVSKIYIYDNCCSKTFMEYVEKECSYIGTYHSGKVVQYVEKIGRALTHTDLFIILDHVPLDPQLSIGEWLDKNKQIISDLALHINVSASRKICVLFPNLGPACYNATVLLNETNICKANIVVATSDLGLGIVHTAAEIAKISRKSMFCPPVWGFVGINHLVDIHTTVHKYNSFEPYNRYTKVRNSTLNIGSLTPEMRTMEYLMFFDESLWNKVAENKVKPVTESVEINKAIAILNVVKLWLFELDPKQIINLGIRCNGSFGLHFPGVFSQPSRFVDGEWLPAREYMLPKDRQLKLPYLEEMAYFVMKLGKSDLAPIIPYYPCCCKPKLFKKKGVW</sequence>
<organism evidence="1 2">
    <name type="scientific">Dendrolimus kikuchii</name>
    <dbReference type="NCBI Taxonomy" id="765133"/>
    <lineage>
        <taxon>Eukaryota</taxon>
        <taxon>Metazoa</taxon>
        <taxon>Ecdysozoa</taxon>
        <taxon>Arthropoda</taxon>
        <taxon>Hexapoda</taxon>
        <taxon>Insecta</taxon>
        <taxon>Pterygota</taxon>
        <taxon>Neoptera</taxon>
        <taxon>Endopterygota</taxon>
        <taxon>Lepidoptera</taxon>
        <taxon>Glossata</taxon>
        <taxon>Ditrysia</taxon>
        <taxon>Bombycoidea</taxon>
        <taxon>Lasiocampidae</taxon>
        <taxon>Dendrolimus</taxon>
    </lineage>
</organism>
<keyword evidence="2" id="KW-1185">Reference proteome</keyword>
<comment type="caution">
    <text evidence="1">The sequence shown here is derived from an EMBL/GenBank/DDBJ whole genome shotgun (WGS) entry which is preliminary data.</text>
</comment>
<accession>A0ACC1D4Y4</accession>
<name>A0ACC1D4Y4_9NEOP</name>
<protein>
    <submittedName>
        <fullName evidence="1">Uncharacterized protein</fullName>
    </submittedName>
</protein>
<reference evidence="1 2" key="1">
    <citation type="journal article" date="2021" name="Front. Genet.">
        <title>Chromosome-Level Genome Assembly Reveals Significant Gene Expansion in the Toll and IMD Signaling Pathways of Dendrolimus kikuchii.</title>
        <authorList>
            <person name="Zhou J."/>
            <person name="Wu P."/>
            <person name="Xiong Z."/>
            <person name="Liu N."/>
            <person name="Zhao N."/>
            <person name="Ji M."/>
            <person name="Qiu Y."/>
            <person name="Yang B."/>
        </authorList>
    </citation>
    <scope>NUCLEOTIDE SEQUENCE [LARGE SCALE GENOMIC DNA]</scope>
    <source>
        <strain evidence="1">Ann1</strain>
    </source>
</reference>